<dbReference type="OrthoDB" id="9763101at2"/>
<name>A0A327YGL2_9RHOB</name>
<dbReference type="Pfam" id="PF05114">
    <property type="entry name" value="MbnB_TglH_ChrH"/>
    <property type="match status" value="1"/>
</dbReference>
<dbReference type="NCBIfam" id="NF003818">
    <property type="entry name" value="PRK05409.1"/>
    <property type="match status" value="1"/>
</dbReference>
<reference evidence="1 2" key="1">
    <citation type="submission" date="2018-06" db="EMBL/GenBank/DDBJ databases">
        <title>Genomic Encyclopedia of Archaeal and Bacterial Type Strains, Phase II (KMG-II): from individual species to whole genera.</title>
        <authorList>
            <person name="Goeker M."/>
        </authorList>
    </citation>
    <scope>NUCLEOTIDE SEQUENCE [LARGE SCALE GENOMIC DNA]</scope>
    <source>
        <strain evidence="1 2">DSM 22011</strain>
    </source>
</reference>
<gene>
    <name evidence="1" type="ORF">ATI53_100823</name>
</gene>
<dbReference type="EMBL" id="QLMG01000008">
    <property type="protein sequence ID" value="RAK19641.1"/>
    <property type="molecule type" value="Genomic_DNA"/>
</dbReference>
<dbReference type="Gene3D" id="3.20.20.150">
    <property type="entry name" value="Divalent-metal-dependent TIM barrel enzymes"/>
    <property type="match status" value="1"/>
</dbReference>
<organism evidence="1 2">
    <name type="scientific">Salipiger aestuarii</name>
    <dbReference type="NCBI Taxonomy" id="568098"/>
    <lineage>
        <taxon>Bacteria</taxon>
        <taxon>Pseudomonadati</taxon>
        <taxon>Pseudomonadota</taxon>
        <taxon>Alphaproteobacteria</taxon>
        <taxon>Rhodobacterales</taxon>
        <taxon>Roseobacteraceae</taxon>
        <taxon>Salipiger</taxon>
    </lineage>
</organism>
<dbReference type="AlphaFoldDB" id="A0A327YGL2"/>
<evidence type="ECO:0000313" key="1">
    <source>
        <dbReference type="EMBL" id="RAK19641.1"/>
    </source>
</evidence>
<dbReference type="RefSeq" id="WP_111549969.1">
    <property type="nucleotide sequence ID" value="NZ_LIQE01000005.1"/>
</dbReference>
<comment type="caution">
    <text evidence="1">The sequence shown here is derived from an EMBL/GenBank/DDBJ whole genome shotgun (WGS) entry which is preliminary data.</text>
</comment>
<sequence length="272" mass="29691">MPLPPAAGIGFKPQHARALDAPGAVSWLEIHAENYMVDGGPRLALLAEMSQRFAMSAHGVGLSIGGEDPLDPDHLARLRGLLDWLNPARFSEHLAWSSHGGAYLNDLLPLPCNTATLDRVCAHIDEVQQYLGRQMLLENPTSYMVFDDSTMSETDFLARIGRRTGCGMLLDIENVFLSAQNLGFAPERYLDAYPLDMVGEIHLAGHAPGDDVLIDTHSAPVTDPVWALYARVLDRIGPTPTLIEWDADVPDFATLQAEAARAHALLTRRVPA</sequence>
<dbReference type="PANTHER" id="PTHR42194">
    <property type="entry name" value="UPF0276 PROTEIN HI_1600"/>
    <property type="match status" value="1"/>
</dbReference>
<keyword evidence="2" id="KW-1185">Reference proteome</keyword>
<dbReference type="SUPFAM" id="SSF51658">
    <property type="entry name" value="Xylose isomerase-like"/>
    <property type="match status" value="1"/>
</dbReference>
<evidence type="ECO:0000313" key="2">
    <source>
        <dbReference type="Proteomes" id="UP000249165"/>
    </source>
</evidence>
<dbReference type="InterPro" id="IPR007801">
    <property type="entry name" value="MbnB/TglH/ChrH"/>
</dbReference>
<protein>
    <submittedName>
        <fullName evidence="1">Uncharacterized protein</fullName>
    </submittedName>
</protein>
<dbReference type="PANTHER" id="PTHR42194:SF1">
    <property type="entry name" value="UPF0276 PROTEIN HI_1600"/>
    <property type="match status" value="1"/>
</dbReference>
<dbReference type="Proteomes" id="UP000249165">
    <property type="component" value="Unassembled WGS sequence"/>
</dbReference>
<dbReference type="InterPro" id="IPR036237">
    <property type="entry name" value="Xyl_isomerase-like_sf"/>
</dbReference>
<proteinExistence type="predicted"/>
<accession>A0A327YGL2</accession>